<evidence type="ECO:0000313" key="1">
    <source>
        <dbReference type="EMBL" id="VVT10519.1"/>
    </source>
</evidence>
<name>A0A5E7YV53_9SPHN</name>
<dbReference type="AlphaFoldDB" id="A0A5E7YV53"/>
<organism evidence="1 2">
    <name type="scientific">Sphingomonas aurantiaca</name>
    <dbReference type="NCBI Taxonomy" id="185949"/>
    <lineage>
        <taxon>Bacteria</taxon>
        <taxon>Pseudomonadati</taxon>
        <taxon>Pseudomonadota</taxon>
        <taxon>Alphaproteobacteria</taxon>
        <taxon>Sphingomonadales</taxon>
        <taxon>Sphingomonadaceae</taxon>
        <taxon>Sphingomonas</taxon>
    </lineage>
</organism>
<dbReference type="Proteomes" id="UP000326857">
    <property type="component" value="Unassembled WGS sequence"/>
</dbReference>
<reference evidence="1 2" key="1">
    <citation type="submission" date="2019-09" db="EMBL/GenBank/DDBJ databases">
        <authorList>
            <person name="Dittami M. S."/>
        </authorList>
    </citation>
    <scope>NUCLEOTIDE SEQUENCE [LARGE SCALE GENOMIC DNA]</scope>
    <source>
        <strain evidence="1">SPHINGO391</strain>
    </source>
</reference>
<sequence>MTRIFYIGSRPLHEALKAAHSKGF</sequence>
<evidence type="ECO:0000313" key="2">
    <source>
        <dbReference type="Proteomes" id="UP000326857"/>
    </source>
</evidence>
<proteinExistence type="predicted"/>
<dbReference type="EMBL" id="CABVLI010000035">
    <property type="protein sequence ID" value="VVT10519.1"/>
    <property type="molecule type" value="Genomic_DNA"/>
</dbReference>
<protein>
    <submittedName>
        <fullName evidence="1">Uncharacterized protein</fullName>
    </submittedName>
</protein>
<gene>
    <name evidence="1" type="ORF">SPHINGO391_400002</name>
</gene>
<accession>A0A5E7YV53</accession>